<dbReference type="SMART" id="SM00464">
    <property type="entry name" value="LON"/>
    <property type="match status" value="1"/>
</dbReference>
<evidence type="ECO:0000313" key="2">
    <source>
        <dbReference type="EMBL" id="MDP4535912.1"/>
    </source>
</evidence>
<evidence type="ECO:0000313" key="3">
    <source>
        <dbReference type="Proteomes" id="UP001231616"/>
    </source>
</evidence>
<keyword evidence="3" id="KW-1185">Reference proteome</keyword>
<sequence>MSEEIALFPLNTLLLPGGKTKLRVFEPRYIRLVKEASSGKRAFAMALLNPLVSQQHHDRIFATATKVQVEDFDVLSDGLLGIEISGQQRVRILDRWQESDGLHVASVDSEAFWQSAPLADEKSQLLKRFKQLLDTEPMLAELYPQPKLDDSAWLAARWLELLPLPAQLKQQLIGSDGPEACIDYLSSCLRSEYSAH</sequence>
<dbReference type="EMBL" id="JAUZVZ010000007">
    <property type="protein sequence ID" value="MDP4535912.1"/>
    <property type="molecule type" value="Genomic_DNA"/>
</dbReference>
<dbReference type="Gene3D" id="1.10.4060.10">
    <property type="entry name" value="BPP1347 like domain"/>
    <property type="match status" value="1"/>
</dbReference>
<dbReference type="InterPro" id="IPR003111">
    <property type="entry name" value="Lon_prtase_N"/>
</dbReference>
<gene>
    <name evidence="2" type="ORF">Q3O60_06915</name>
</gene>
<name>A0ABT9GXX7_9GAMM</name>
<reference evidence="2 3" key="1">
    <citation type="submission" date="2023-08" db="EMBL/GenBank/DDBJ databases">
        <authorList>
            <person name="Joshi A."/>
            <person name="Thite S."/>
        </authorList>
    </citation>
    <scope>NUCLEOTIDE SEQUENCE [LARGE SCALE GENOMIC DNA]</scope>
    <source>
        <strain evidence="2 3">AC40</strain>
    </source>
</reference>
<dbReference type="InterPro" id="IPR015947">
    <property type="entry name" value="PUA-like_sf"/>
</dbReference>
<dbReference type="PANTHER" id="PTHR46732">
    <property type="entry name" value="ATP-DEPENDENT PROTEASE LA (LON) DOMAIN PROTEIN"/>
    <property type="match status" value="1"/>
</dbReference>
<organism evidence="2 3">
    <name type="scientific">Alkalimonas collagenimarina</name>
    <dbReference type="NCBI Taxonomy" id="400390"/>
    <lineage>
        <taxon>Bacteria</taxon>
        <taxon>Pseudomonadati</taxon>
        <taxon>Pseudomonadota</taxon>
        <taxon>Gammaproteobacteria</taxon>
        <taxon>Alkalimonas</taxon>
    </lineage>
</organism>
<dbReference type="Pfam" id="PF02190">
    <property type="entry name" value="LON_substr_bdg"/>
    <property type="match status" value="1"/>
</dbReference>
<comment type="caution">
    <text evidence="2">The sequence shown here is derived from an EMBL/GenBank/DDBJ whole genome shotgun (WGS) entry which is preliminary data.</text>
</comment>
<dbReference type="InterPro" id="IPR046336">
    <property type="entry name" value="Lon_prtase_N_sf"/>
</dbReference>
<feature type="domain" description="Lon N-terminal" evidence="1">
    <location>
        <begin position="2"/>
        <end position="193"/>
    </location>
</feature>
<proteinExistence type="predicted"/>
<dbReference type="PROSITE" id="PS51787">
    <property type="entry name" value="LON_N"/>
    <property type="match status" value="1"/>
</dbReference>
<dbReference type="PANTHER" id="PTHR46732:SF8">
    <property type="entry name" value="ATP-DEPENDENT PROTEASE LA (LON) DOMAIN PROTEIN"/>
    <property type="match status" value="1"/>
</dbReference>
<evidence type="ECO:0000259" key="1">
    <source>
        <dbReference type="PROSITE" id="PS51787"/>
    </source>
</evidence>
<accession>A0ABT9GXX7</accession>
<dbReference type="Gene3D" id="2.30.130.40">
    <property type="entry name" value="LON domain-like"/>
    <property type="match status" value="1"/>
</dbReference>
<dbReference type="RefSeq" id="WP_305893174.1">
    <property type="nucleotide sequence ID" value="NZ_JAUZVZ010000007.1"/>
</dbReference>
<dbReference type="Proteomes" id="UP001231616">
    <property type="component" value="Unassembled WGS sequence"/>
</dbReference>
<dbReference type="SUPFAM" id="SSF88697">
    <property type="entry name" value="PUA domain-like"/>
    <property type="match status" value="1"/>
</dbReference>
<protein>
    <submittedName>
        <fullName evidence="2">LON peptidase substrate-binding domain-containing protein</fullName>
    </submittedName>
</protein>